<organism evidence="1 2">
    <name type="scientific">Polyplax serrata</name>
    <name type="common">Common mouse louse</name>
    <dbReference type="NCBI Taxonomy" id="468196"/>
    <lineage>
        <taxon>Eukaryota</taxon>
        <taxon>Metazoa</taxon>
        <taxon>Ecdysozoa</taxon>
        <taxon>Arthropoda</taxon>
        <taxon>Hexapoda</taxon>
        <taxon>Insecta</taxon>
        <taxon>Pterygota</taxon>
        <taxon>Neoptera</taxon>
        <taxon>Paraneoptera</taxon>
        <taxon>Psocodea</taxon>
        <taxon>Troctomorpha</taxon>
        <taxon>Phthiraptera</taxon>
        <taxon>Anoplura</taxon>
        <taxon>Polyplacidae</taxon>
        <taxon>Polyplax</taxon>
    </lineage>
</organism>
<evidence type="ECO:0000313" key="2">
    <source>
        <dbReference type="Proteomes" id="UP001372834"/>
    </source>
</evidence>
<proteinExistence type="predicted"/>
<name>A0AAN8P2L5_POLSC</name>
<dbReference type="AlphaFoldDB" id="A0AAN8P2L5"/>
<dbReference type="EMBL" id="JAWJWE010000036">
    <property type="protein sequence ID" value="KAK6629776.1"/>
    <property type="molecule type" value="Genomic_DNA"/>
</dbReference>
<dbReference type="Proteomes" id="UP001372834">
    <property type="component" value="Unassembled WGS sequence"/>
</dbReference>
<comment type="caution">
    <text evidence="1">The sequence shown here is derived from an EMBL/GenBank/DDBJ whole genome shotgun (WGS) entry which is preliminary data.</text>
</comment>
<protein>
    <submittedName>
        <fullName evidence="1">Uncharacterized protein</fullName>
    </submittedName>
</protein>
<reference evidence="1 2" key="1">
    <citation type="submission" date="2023-10" db="EMBL/GenBank/DDBJ databases">
        <title>Genomes of two closely related lineages of the louse Polyplax serrata with different host specificities.</title>
        <authorList>
            <person name="Martinu J."/>
            <person name="Tarabai H."/>
            <person name="Stefka J."/>
            <person name="Hypsa V."/>
        </authorList>
    </citation>
    <scope>NUCLEOTIDE SEQUENCE [LARGE SCALE GENOMIC DNA]</scope>
    <source>
        <strain evidence="1">HR10_N</strain>
    </source>
</reference>
<accession>A0AAN8P2L5</accession>
<gene>
    <name evidence="1" type="ORF">RUM43_003594</name>
</gene>
<evidence type="ECO:0000313" key="1">
    <source>
        <dbReference type="EMBL" id="KAK6629776.1"/>
    </source>
</evidence>
<sequence length="90" mass="10587">MALRKERKNYAINKSELLRARMNQNEKKCRLRASCRVTWNFFPAAVQHTTSAAVASRQEEHDKNDIQRVREKYSAGIFVLRQIPQPLLFL</sequence>